<evidence type="ECO:0000256" key="1">
    <source>
        <dbReference type="ARBA" id="ARBA00002838"/>
    </source>
</evidence>
<dbReference type="PANTHER" id="PTHR13399">
    <property type="entry name" value="TRANSLOCON-ASSOCIATED PROTEIN TRAP , GAMMA SUBUNIT"/>
    <property type="match status" value="1"/>
</dbReference>
<protein>
    <recommendedName>
        <fullName evidence="4">Translocon-associated protein subunit gamma</fullName>
    </recommendedName>
    <alternativeName>
        <fullName evidence="9">Signal sequence receptor subunit gamma</fullName>
    </alternativeName>
</protein>
<reference evidence="11" key="1">
    <citation type="submission" date="2022-06" db="EMBL/GenBank/DDBJ databases">
        <authorList>
            <person name="Berger JAMES D."/>
            <person name="Berger JAMES D."/>
        </authorList>
    </citation>
    <scope>NUCLEOTIDE SEQUENCE [LARGE SCALE GENOMIC DNA]</scope>
</reference>
<feature type="transmembrane region" description="Helical" evidence="10">
    <location>
        <begin position="56"/>
        <end position="73"/>
    </location>
</feature>
<proteinExistence type="inferred from homology"/>
<sequence length="180" mass="20207">MVVKITKEDEQLLEEYSQAASKNSDKLVYVNAFTISLIPIWLFWRIHKMPLIANSFLYAVVTVASAFLMSLAYKNSKTPLMERIAVRRTEAISKQVNAQAGKDKNMSRKNREDSIRELTKKVADHESTTFSIFYNNCLFMLVLLLLSAVLHHFSSPVNYSVSMLIAAGSAAFLSSGKGSF</sequence>
<comment type="similarity">
    <text evidence="3">Belongs to the TRAP-gamma family.</text>
</comment>
<evidence type="ECO:0000256" key="10">
    <source>
        <dbReference type="SAM" id="Phobius"/>
    </source>
</evidence>
<evidence type="ECO:0000256" key="2">
    <source>
        <dbReference type="ARBA" id="ARBA00004477"/>
    </source>
</evidence>
<evidence type="ECO:0000256" key="9">
    <source>
        <dbReference type="ARBA" id="ARBA00030917"/>
    </source>
</evidence>
<dbReference type="GO" id="GO:0005789">
    <property type="term" value="C:endoplasmic reticulum membrane"/>
    <property type="evidence" value="ECO:0007669"/>
    <property type="project" value="UniProtKB-SubCell"/>
</dbReference>
<dbReference type="GO" id="GO:0006614">
    <property type="term" value="P:SRP-dependent cotranslational protein targeting to membrane"/>
    <property type="evidence" value="ECO:0007669"/>
    <property type="project" value="InterPro"/>
</dbReference>
<keyword evidence="5 10" id="KW-0812">Transmembrane</keyword>
<keyword evidence="6" id="KW-0256">Endoplasmic reticulum</keyword>
<evidence type="ECO:0000256" key="3">
    <source>
        <dbReference type="ARBA" id="ARBA00007990"/>
    </source>
</evidence>
<evidence type="ECO:0000313" key="12">
    <source>
        <dbReference type="WBParaSite" id="TREG1_19750.1"/>
    </source>
</evidence>
<evidence type="ECO:0000256" key="5">
    <source>
        <dbReference type="ARBA" id="ARBA00022692"/>
    </source>
</evidence>
<evidence type="ECO:0000256" key="6">
    <source>
        <dbReference type="ARBA" id="ARBA00022824"/>
    </source>
</evidence>
<evidence type="ECO:0000256" key="4">
    <source>
        <dbReference type="ARBA" id="ARBA00022231"/>
    </source>
</evidence>
<feature type="transmembrane region" description="Helical" evidence="10">
    <location>
        <begin position="27"/>
        <end position="44"/>
    </location>
</feature>
<comment type="function">
    <text evidence="1">TRAP proteins are part of a complex whose function is to bind calcium to the ER membrane and thereby regulate the retention of ER resident proteins.</text>
</comment>
<evidence type="ECO:0000256" key="8">
    <source>
        <dbReference type="ARBA" id="ARBA00023136"/>
    </source>
</evidence>
<accession>A0AA85JJA3</accession>
<feature type="transmembrane region" description="Helical" evidence="10">
    <location>
        <begin position="133"/>
        <end position="153"/>
    </location>
</feature>
<comment type="subcellular location">
    <subcellularLocation>
        <location evidence="2">Endoplasmic reticulum membrane</location>
        <topology evidence="2">Multi-pass membrane protein</topology>
    </subcellularLocation>
</comment>
<dbReference type="AlphaFoldDB" id="A0AA85JJA3"/>
<keyword evidence="7 10" id="KW-1133">Transmembrane helix</keyword>
<organism evidence="11 12">
    <name type="scientific">Trichobilharzia regenti</name>
    <name type="common">Nasal bird schistosome</name>
    <dbReference type="NCBI Taxonomy" id="157069"/>
    <lineage>
        <taxon>Eukaryota</taxon>
        <taxon>Metazoa</taxon>
        <taxon>Spiralia</taxon>
        <taxon>Lophotrochozoa</taxon>
        <taxon>Platyhelminthes</taxon>
        <taxon>Trematoda</taxon>
        <taxon>Digenea</taxon>
        <taxon>Strigeidida</taxon>
        <taxon>Schistosomatoidea</taxon>
        <taxon>Schistosomatidae</taxon>
        <taxon>Trichobilharzia</taxon>
    </lineage>
</organism>
<dbReference type="InterPro" id="IPR009779">
    <property type="entry name" value="SSR3"/>
</dbReference>
<keyword evidence="11" id="KW-1185">Reference proteome</keyword>
<name>A0AA85JJA3_TRIRE</name>
<reference evidence="12" key="2">
    <citation type="submission" date="2023-11" db="UniProtKB">
        <authorList>
            <consortium name="WormBaseParasite"/>
        </authorList>
    </citation>
    <scope>IDENTIFICATION</scope>
</reference>
<dbReference type="Pfam" id="PF07074">
    <property type="entry name" value="TRAP-gamma"/>
    <property type="match status" value="1"/>
</dbReference>
<evidence type="ECO:0000256" key="7">
    <source>
        <dbReference type="ARBA" id="ARBA00022989"/>
    </source>
</evidence>
<dbReference type="Proteomes" id="UP000050795">
    <property type="component" value="Unassembled WGS sequence"/>
</dbReference>
<dbReference type="WBParaSite" id="TREG1_19750.1">
    <property type="protein sequence ID" value="TREG1_19750.1"/>
    <property type="gene ID" value="TREG1_19750"/>
</dbReference>
<dbReference type="PANTHER" id="PTHR13399:SF2">
    <property type="entry name" value="TRANSLOCON-ASSOCIATED PROTEIN SUBUNIT GAMMA"/>
    <property type="match status" value="1"/>
</dbReference>
<evidence type="ECO:0000313" key="11">
    <source>
        <dbReference type="Proteomes" id="UP000050795"/>
    </source>
</evidence>
<keyword evidence="8 10" id="KW-0472">Membrane</keyword>